<accession>A0A2W5MRV4</accession>
<dbReference type="Proteomes" id="UP000248597">
    <property type="component" value="Unassembled WGS sequence"/>
</dbReference>
<proteinExistence type="predicted"/>
<protein>
    <submittedName>
        <fullName evidence="1">Uncharacterized protein</fullName>
    </submittedName>
</protein>
<name>A0A2W5MRV4_SPHMC</name>
<dbReference type="AlphaFoldDB" id="A0A2W5MRV4"/>
<reference evidence="1 2" key="1">
    <citation type="submission" date="2017-08" db="EMBL/GenBank/DDBJ databases">
        <title>Infants hospitalized years apart are colonized by the same room-sourced microbial strains.</title>
        <authorList>
            <person name="Brooks B."/>
            <person name="Olm M.R."/>
            <person name="Firek B.A."/>
            <person name="Baker R."/>
            <person name="Thomas B.C."/>
            <person name="Morowitz M.J."/>
            <person name="Banfield J.F."/>
        </authorList>
    </citation>
    <scope>NUCLEOTIDE SEQUENCE [LARGE SCALE GENOMIC DNA]</scope>
    <source>
        <strain evidence="1">S2_005_003_R2_47</strain>
    </source>
</reference>
<dbReference type="EMBL" id="QFPJ01000059">
    <property type="protein sequence ID" value="PZQ20463.1"/>
    <property type="molecule type" value="Genomic_DNA"/>
</dbReference>
<evidence type="ECO:0000313" key="2">
    <source>
        <dbReference type="Proteomes" id="UP000248597"/>
    </source>
</evidence>
<comment type="caution">
    <text evidence="1">The sequence shown here is derived from an EMBL/GenBank/DDBJ whole genome shotgun (WGS) entry which is preliminary data.</text>
</comment>
<sequence length="109" mass="11960">MFTYDPRPTFTHKVKVKVPVDGGHADQDFKATFAVMPADEVSDYELGTIPGSTDFLKKIIVSMSDLVGKDDQPVSYNDQVRDGMLSLVYVRKALVQTYLQAMAGAQAGN</sequence>
<gene>
    <name evidence="1" type="ORF">DI569_15460</name>
</gene>
<organism evidence="1 2">
    <name type="scientific">Sphingopyxis macrogoltabida</name>
    <name type="common">Sphingomonas macrogoltabidus</name>
    <dbReference type="NCBI Taxonomy" id="33050"/>
    <lineage>
        <taxon>Bacteria</taxon>
        <taxon>Pseudomonadati</taxon>
        <taxon>Pseudomonadota</taxon>
        <taxon>Alphaproteobacteria</taxon>
        <taxon>Sphingomonadales</taxon>
        <taxon>Sphingomonadaceae</taxon>
        <taxon>Sphingopyxis</taxon>
    </lineage>
</organism>
<evidence type="ECO:0000313" key="1">
    <source>
        <dbReference type="EMBL" id="PZQ20463.1"/>
    </source>
</evidence>